<feature type="region of interest" description="Disordered" evidence="2">
    <location>
        <begin position="63"/>
        <end position="99"/>
    </location>
</feature>
<evidence type="ECO:0000256" key="2">
    <source>
        <dbReference type="SAM" id="MobiDB-lite"/>
    </source>
</evidence>
<gene>
    <name evidence="3" type="ORF">PAHAL_1G126300</name>
</gene>
<evidence type="ECO:0000313" key="3">
    <source>
        <dbReference type="EMBL" id="PVH66011.1"/>
    </source>
</evidence>
<organism evidence="3">
    <name type="scientific">Panicum hallii</name>
    <dbReference type="NCBI Taxonomy" id="206008"/>
    <lineage>
        <taxon>Eukaryota</taxon>
        <taxon>Viridiplantae</taxon>
        <taxon>Streptophyta</taxon>
        <taxon>Embryophyta</taxon>
        <taxon>Tracheophyta</taxon>
        <taxon>Spermatophyta</taxon>
        <taxon>Magnoliopsida</taxon>
        <taxon>Liliopsida</taxon>
        <taxon>Poales</taxon>
        <taxon>Poaceae</taxon>
        <taxon>PACMAD clade</taxon>
        <taxon>Panicoideae</taxon>
        <taxon>Panicodae</taxon>
        <taxon>Paniceae</taxon>
        <taxon>Panicinae</taxon>
        <taxon>Panicum</taxon>
        <taxon>Panicum sect. Panicum</taxon>
    </lineage>
</organism>
<reference evidence="3" key="1">
    <citation type="submission" date="2018-04" db="EMBL/GenBank/DDBJ databases">
        <title>WGS assembly of Panicum hallii.</title>
        <authorList>
            <person name="Lovell J."/>
            <person name="Jenkins J."/>
            <person name="Lowry D."/>
            <person name="Mamidi S."/>
            <person name="Sreedasyam A."/>
            <person name="Weng X."/>
            <person name="Barry K."/>
            <person name="Bonette J."/>
            <person name="Campitelli B."/>
            <person name="Daum C."/>
            <person name="Gordon S."/>
            <person name="Gould B."/>
            <person name="Lipzen A."/>
            <person name="Macqueen A."/>
            <person name="Palacio-Mejia J."/>
            <person name="Plott C."/>
            <person name="Shakirov E."/>
            <person name="Shu S."/>
            <person name="Yoshinaga Y."/>
            <person name="Zane M."/>
            <person name="Rokhsar D."/>
            <person name="Grimwood J."/>
            <person name="Schmutz J."/>
            <person name="Juenger T."/>
        </authorList>
    </citation>
    <scope>NUCLEOTIDE SEQUENCE [LARGE SCALE GENOMIC DNA]</scope>
    <source>
        <strain evidence="3">FIL2</strain>
    </source>
</reference>
<proteinExistence type="predicted"/>
<dbReference type="AlphaFoldDB" id="A0A2T8KV01"/>
<feature type="coiled-coil region" evidence="1">
    <location>
        <begin position="342"/>
        <end position="408"/>
    </location>
</feature>
<dbReference type="PANTHER" id="PTHR33063:SF13">
    <property type="entry name" value="OS02G0583500 PROTEIN"/>
    <property type="match status" value="1"/>
</dbReference>
<keyword evidence="1" id="KW-0175">Coiled coil</keyword>
<evidence type="ECO:0000256" key="1">
    <source>
        <dbReference type="SAM" id="Coils"/>
    </source>
</evidence>
<sequence>MPPGRLKVGTKTTEGPHQAGKKLHPYELQRLKQVTSNRARLKELGIPDTYNELVNANSILNNKKKPTFRNSEDSESKYLPSEEDLVDDDSVKGSKGSNMRTTNMRSAEIMQRSKRVFAEQESIRITRSKKTTSQPDATLSPTDIHFVENTDIANRGHATAQPDGHNLMGNQVRNHVPVYKHWKDYKDQASLFNLFTDKLSAKFDINTNDEPVKKACSQMMKIAVRQQRYKLKKKYFDPFPLHLVTKTSPIRSMTDKQWNDLVEYWKSPKKMVLKFHQTTGSRSYMVHVENLTQMENKCSTLAEGEESMSVTEVVANVLAENTKKNVFLQNVGIQNVGCRSNLRNIEAQLEVEKRANSDLRSVVTAQREQLDVLLKQMQETEESRIREQEEVKKRQAEMEAKLQLLLSQVHPS</sequence>
<dbReference type="EMBL" id="CM008046">
    <property type="protein sequence ID" value="PVH66011.1"/>
    <property type="molecule type" value="Genomic_DNA"/>
</dbReference>
<dbReference type="Proteomes" id="UP000243499">
    <property type="component" value="Chromosome 1"/>
</dbReference>
<name>A0A2T8KV01_9POAL</name>
<dbReference type="PANTHER" id="PTHR33063">
    <property type="entry name" value="OS02G0583500 PROTEIN"/>
    <property type="match status" value="1"/>
</dbReference>
<accession>A0A2T8KV01</accession>
<dbReference type="Gramene" id="PVH66011">
    <property type="protein sequence ID" value="PVH66011"/>
    <property type="gene ID" value="PAHAL_1G126300"/>
</dbReference>
<protein>
    <submittedName>
        <fullName evidence="3">Uncharacterized protein</fullName>
    </submittedName>
</protein>
<feature type="region of interest" description="Disordered" evidence="2">
    <location>
        <begin position="1"/>
        <end position="24"/>
    </location>
</feature>